<dbReference type="GO" id="GO:0016887">
    <property type="term" value="F:ATP hydrolysis activity"/>
    <property type="evidence" value="ECO:0007669"/>
    <property type="project" value="InterPro"/>
</dbReference>
<dbReference type="EMBL" id="FMWD01000002">
    <property type="protein sequence ID" value="SCZ53221.1"/>
    <property type="molecule type" value="Genomic_DNA"/>
</dbReference>
<dbReference type="PANTHER" id="PTHR43335:SF4">
    <property type="entry name" value="ABC TRANSPORTER, ATP-BINDING PROTEIN"/>
    <property type="match status" value="1"/>
</dbReference>
<accession>A0A1G5PVI3</accession>
<dbReference type="CDD" id="cd03230">
    <property type="entry name" value="ABC_DR_subfamily_A"/>
    <property type="match status" value="1"/>
</dbReference>
<evidence type="ECO:0000256" key="1">
    <source>
        <dbReference type="ARBA" id="ARBA00005417"/>
    </source>
</evidence>
<dbReference type="InterPro" id="IPR003439">
    <property type="entry name" value="ABC_transporter-like_ATP-bd"/>
</dbReference>
<dbReference type="Gene3D" id="3.40.50.300">
    <property type="entry name" value="P-loop containing nucleotide triphosphate hydrolases"/>
    <property type="match status" value="1"/>
</dbReference>
<evidence type="ECO:0000259" key="5">
    <source>
        <dbReference type="PROSITE" id="PS50893"/>
    </source>
</evidence>
<keyword evidence="7" id="KW-1185">Reference proteome</keyword>
<evidence type="ECO:0000256" key="3">
    <source>
        <dbReference type="ARBA" id="ARBA00022741"/>
    </source>
</evidence>
<dbReference type="Proteomes" id="UP000199648">
    <property type="component" value="Unassembled WGS sequence"/>
</dbReference>
<sequence>MSEASLIGVEHLYRYFGTHCAVNGISFEVRRGEVLGFLGPNGAGKSTTMRMLTGNLAPSAGRITVGGIDLLEHPKRAKAAIGYLPEQPPLYRELTVNEYLTYCARLHRIERARIPAALAAAKERCGLTESGDRLIGNLSKGYQQRVGIAQAIIHSPDVVVLDEPTVGLDPIQIREIRALIRELGGEHSVILSTHILPEVQATCDRVQIIHQGELVVSDTIAGLEQRMQTSRLTIGLHRPPDIDTLRAIEGVRSVEAEGTDRFHIGHYPAESPAEALALAAARENWGLYELIPERRSLEDVFVDLTTSESGREAA</sequence>
<dbReference type="InterPro" id="IPR027417">
    <property type="entry name" value="P-loop_NTPase"/>
</dbReference>
<dbReference type="SUPFAM" id="SSF52540">
    <property type="entry name" value="P-loop containing nucleoside triphosphate hydrolases"/>
    <property type="match status" value="1"/>
</dbReference>
<comment type="similarity">
    <text evidence="1">Belongs to the ABC transporter superfamily.</text>
</comment>
<dbReference type="InterPro" id="IPR003593">
    <property type="entry name" value="AAA+_ATPase"/>
</dbReference>
<dbReference type="STRING" id="415747.SAMN03097708_00891"/>
<dbReference type="PANTHER" id="PTHR43335">
    <property type="entry name" value="ABC TRANSPORTER, ATP-BINDING PROTEIN"/>
    <property type="match status" value="1"/>
</dbReference>
<dbReference type="RefSeq" id="WP_092993009.1">
    <property type="nucleotide sequence ID" value="NZ_FMWD01000002.1"/>
</dbReference>
<keyword evidence="3" id="KW-0547">Nucleotide-binding</keyword>
<protein>
    <submittedName>
        <fullName evidence="6">ABC-2 type transport system ATP-binding protein</fullName>
    </submittedName>
</protein>
<feature type="domain" description="ABC transporter" evidence="5">
    <location>
        <begin position="7"/>
        <end position="236"/>
    </location>
</feature>
<dbReference type="Pfam" id="PF00005">
    <property type="entry name" value="ABC_tran"/>
    <property type="match status" value="1"/>
</dbReference>
<dbReference type="PROSITE" id="PS50893">
    <property type="entry name" value="ABC_TRANSPORTER_2"/>
    <property type="match status" value="1"/>
</dbReference>
<dbReference type="AlphaFoldDB" id="A0A1G5PVI3"/>
<dbReference type="OrthoDB" id="9781337at2"/>
<gene>
    <name evidence="6" type="ORF">SAMN03097708_00891</name>
</gene>
<proteinExistence type="inferred from homology"/>
<evidence type="ECO:0000256" key="4">
    <source>
        <dbReference type="ARBA" id="ARBA00022840"/>
    </source>
</evidence>
<evidence type="ECO:0000313" key="6">
    <source>
        <dbReference type="EMBL" id="SCZ53221.1"/>
    </source>
</evidence>
<keyword evidence="2" id="KW-0813">Transport</keyword>
<reference evidence="6 7" key="1">
    <citation type="submission" date="2016-10" db="EMBL/GenBank/DDBJ databases">
        <authorList>
            <person name="de Groot N.N."/>
        </authorList>
    </citation>
    <scope>NUCLEOTIDE SEQUENCE [LARGE SCALE GENOMIC DNA]</scope>
    <source>
        <strain evidence="6 7">HLD2</strain>
    </source>
</reference>
<keyword evidence="4 6" id="KW-0067">ATP-binding</keyword>
<organism evidence="6 7">
    <name type="scientific">Thiohalomonas denitrificans</name>
    <dbReference type="NCBI Taxonomy" id="415747"/>
    <lineage>
        <taxon>Bacteria</taxon>
        <taxon>Pseudomonadati</taxon>
        <taxon>Pseudomonadota</taxon>
        <taxon>Gammaproteobacteria</taxon>
        <taxon>Thiohalomonadales</taxon>
        <taxon>Thiohalomonadaceae</taxon>
        <taxon>Thiohalomonas</taxon>
    </lineage>
</organism>
<dbReference type="SMART" id="SM00382">
    <property type="entry name" value="AAA"/>
    <property type="match status" value="1"/>
</dbReference>
<name>A0A1G5PVI3_9GAMM</name>
<evidence type="ECO:0000256" key="2">
    <source>
        <dbReference type="ARBA" id="ARBA00022448"/>
    </source>
</evidence>
<dbReference type="GO" id="GO:0005524">
    <property type="term" value="F:ATP binding"/>
    <property type="evidence" value="ECO:0007669"/>
    <property type="project" value="UniProtKB-KW"/>
</dbReference>
<evidence type="ECO:0000313" key="7">
    <source>
        <dbReference type="Proteomes" id="UP000199648"/>
    </source>
</evidence>